<dbReference type="RefSeq" id="WP_098803012.1">
    <property type="nucleotide sequence ID" value="NZ_NUTL01000037.1"/>
</dbReference>
<organism evidence="1 2">
    <name type="scientific">Bacillus pseudomycoides</name>
    <dbReference type="NCBI Taxonomy" id="64104"/>
    <lineage>
        <taxon>Bacteria</taxon>
        <taxon>Bacillati</taxon>
        <taxon>Bacillota</taxon>
        <taxon>Bacilli</taxon>
        <taxon>Bacillales</taxon>
        <taxon>Bacillaceae</taxon>
        <taxon>Bacillus</taxon>
        <taxon>Bacillus cereus group</taxon>
    </lineage>
</organism>
<evidence type="ECO:0000313" key="2">
    <source>
        <dbReference type="Proteomes" id="UP000221918"/>
    </source>
</evidence>
<evidence type="ECO:0000313" key="1">
    <source>
        <dbReference type="EMBL" id="PHE99962.1"/>
    </source>
</evidence>
<dbReference type="EMBL" id="NUTL01000037">
    <property type="protein sequence ID" value="PHE99962.1"/>
    <property type="molecule type" value="Genomic_DNA"/>
</dbReference>
<dbReference type="Proteomes" id="UP000221918">
    <property type="component" value="Unassembled WGS sequence"/>
</dbReference>
<protein>
    <recommendedName>
        <fullName evidence="3">YopX protein domain-containing protein</fullName>
    </recommendedName>
</protein>
<sequence length="143" mass="16380">MKYQLEYDKVLITKKEFVLEETGEIISGASMLIRFGKVFEGNPSDGVYITHVDGVDRTLPGLLEVAYDSETKEFSFYPHDVLGDNYEVVGYTKHVGVGYSEEHFISKKEFDEIIEKYGHFFATDKSLQCCAYCVHKLEGIERK</sequence>
<dbReference type="AlphaFoldDB" id="A0ABD6TAJ3"/>
<comment type="caution">
    <text evidence="1">The sequence shown here is derived from an EMBL/GenBank/DDBJ whole genome shotgun (WGS) entry which is preliminary data.</text>
</comment>
<name>A0ABD6TAJ3_9BACI</name>
<reference evidence="1 2" key="1">
    <citation type="submission" date="2017-09" db="EMBL/GenBank/DDBJ databases">
        <title>Large-scale bioinformatics analysis of Bacillus genomes uncovers conserved roles of natural products in bacterial physiology.</title>
        <authorList>
            <consortium name="Agbiome Team Llc"/>
            <person name="Bleich R.M."/>
            <person name="Grubbs K.J."/>
            <person name="Santa Maria K.C."/>
            <person name="Allen S.E."/>
            <person name="Farag S."/>
            <person name="Shank E.A."/>
            <person name="Bowers A."/>
        </authorList>
    </citation>
    <scope>NUCLEOTIDE SEQUENCE [LARGE SCALE GENOMIC DNA]</scope>
    <source>
        <strain evidence="1 2">AFS037265</strain>
    </source>
</reference>
<gene>
    <name evidence="1" type="ORF">COF81_09600</name>
</gene>
<proteinExistence type="predicted"/>
<accession>A0ABD6TAJ3</accession>
<evidence type="ECO:0008006" key="3">
    <source>
        <dbReference type="Google" id="ProtNLM"/>
    </source>
</evidence>